<protein>
    <submittedName>
        <fullName evidence="1">Uncharacterized protein</fullName>
    </submittedName>
</protein>
<sequence>MLLIQDDPVAQRHFHQIPPVFMSSVTEPGSCQLSEQRFSDSPLVLATLVSLVPWCSDHVSHTETVLSGNRHRLIPPGCLDLMMTLCKRDSNQRPFVLLVLVDVLTAIDESGLPINHVIVHQRLHHLPQLVVHWESA</sequence>
<evidence type="ECO:0000313" key="2">
    <source>
        <dbReference type="Proteomes" id="UP000728185"/>
    </source>
</evidence>
<gene>
    <name evidence="1" type="ORF">FBUS_03301</name>
</gene>
<dbReference type="Proteomes" id="UP000728185">
    <property type="component" value="Unassembled WGS sequence"/>
</dbReference>
<dbReference type="EMBL" id="LUCM01004380">
    <property type="protein sequence ID" value="KAA0194436.1"/>
    <property type="molecule type" value="Genomic_DNA"/>
</dbReference>
<dbReference type="AlphaFoldDB" id="A0A8E0VKF9"/>
<accession>A0A8E0VKF9</accession>
<evidence type="ECO:0000313" key="1">
    <source>
        <dbReference type="EMBL" id="KAA0194436.1"/>
    </source>
</evidence>
<comment type="caution">
    <text evidence="1">The sequence shown here is derived from an EMBL/GenBank/DDBJ whole genome shotgun (WGS) entry which is preliminary data.</text>
</comment>
<proteinExistence type="predicted"/>
<name>A0A8E0VKF9_9TREM</name>
<organism evidence="1 2">
    <name type="scientific">Fasciolopsis buskii</name>
    <dbReference type="NCBI Taxonomy" id="27845"/>
    <lineage>
        <taxon>Eukaryota</taxon>
        <taxon>Metazoa</taxon>
        <taxon>Spiralia</taxon>
        <taxon>Lophotrochozoa</taxon>
        <taxon>Platyhelminthes</taxon>
        <taxon>Trematoda</taxon>
        <taxon>Digenea</taxon>
        <taxon>Plagiorchiida</taxon>
        <taxon>Echinostomata</taxon>
        <taxon>Echinostomatoidea</taxon>
        <taxon>Fasciolidae</taxon>
        <taxon>Fasciolopsis</taxon>
    </lineage>
</organism>
<reference evidence="1" key="1">
    <citation type="submission" date="2019-05" db="EMBL/GenBank/DDBJ databases">
        <title>Annotation for the trematode Fasciolopsis buski.</title>
        <authorList>
            <person name="Choi Y.-J."/>
        </authorList>
    </citation>
    <scope>NUCLEOTIDE SEQUENCE</scope>
    <source>
        <strain evidence="1">HT</strain>
        <tissue evidence="1">Whole worm</tissue>
    </source>
</reference>
<keyword evidence="2" id="KW-1185">Reference proteome</keyword>